<evidence type="ECO:0000313" key="5">
    <source>
        <dbReference type="EMBL" id="MEE7494039.1"/>
    </source>
</evidence>
<evidence type="ECO:0000259" key="4">
    <source>
        <dbReference type="Pfam" id="PF04536"/>
    </source>
</evidence>
<dbReference type="PROSITE" id="PS51257">
    <property type="entry name" value="PROKAR_LIPOPROTEIN"/>
    <property type="match status" value="1"/>
</dbReference>
<dbReference type="Gene3D" id="3.10.310.50">
    <property type="match status" value="1"/>
</dbReference>
<evidence type="ECO:0000256" key="3">
    <source>
        <dbReference type="SAM" id="SignalP"/>
    </source>
</evidence>
<accession>A0ABU7TVS7</accession>
<dbReference type="Pfam" id="PF04536">
    <property type="entry name" value="TPM_phosphatase"/>
    <property type="match status" value="1"/>
</dbReference>
<feature type="region of interest" description="Disordered" evidence="1">
    <location>
        <begin position="245"/>
        <end position="267"/>
    </location>
</feature>
<dbReference type="Proteomes" id="UP001355206">
    <property type="component" value="Unassembled WGS sequence"/>
</dbReference>
<evidence type="ECO:0000256" key="1">
    <source>
        <dbReference type="SAM" id="MobiDB-lite"/>
    </source>
</evidence>
<feature type="transmembrane region" description="Helical" evidence="2">
    <location>
        <begin position="192"/>
        <end position="210"/>
    </location>
</feature>
<evidence type="ECO:0000313" key="6">
    <source>
        <dbReference type="Proteomes" id="UP001355206"/>
    </source>
</evidence>
<gene>
    <name evidence="5" type="ORF">MOTC310_27940</name>
</gene>
<dbReference type="EMBL" id="MLCA01000014">
    <property type="protein sequence ID" value="MEE7494039.1"/>
    <property type="molecule type" value="Genomic_DNA"/>
</dbReference>
<dbReference type="InterPro" id="IPR007621">
    <property type="entry name" value="TPM_dom"/>
</dbReference>
<name>A0ABU7TVS7_9HYPH</name>
<sequence>MGRTVSRAAPVRARLALSLAVLAACLTVWAIGALAAELTFPALTGRVVDAAGILTPEQRGRLDAKLKAHEDKTSDQVVVATVPNLQGTTVEDYANRLFRDWKLGQAKTNNGVLLLVAPSERKVRIEVGYGLEGALTDALSKVIIASAITPRFKTGDYFGGLDAGVDGILAILAGDAQEWQRKPQIRTDEVDSVQVAVFIALFLIVLFVAWRMSRGGRSGPGGLVILPGPGSGGWGGGFSDGGGSGGFDGGFSGGGGSSGGGGASGDW</sequence>
<dbReference type="PANTHER" id="PTHR30373">
    <property type="entry name" value="UPF0603 PROTEIN YGCG"/>
    <property type="match status" value="1"/>
</dbReference>
<feature type="chain" id="PRO_5046119819" description="TPM domain-containing protein" evidence="3">
    <location>
        <begin position="24"/>
        <end position="267"/>
    </location>
</feature>
<reference evidence="5 6" key="1">
    <citation type="journal article" date="2012" name="Genet. Mol. Biol.">
        <title>Analysis of 16S rRNA and mxaF genes revealing insights into Methylobacterium niche-specific plant association.</title>
        <authorList>
            <person name="Dourado M.N."/>
            <person name="Andreote F.D."/>
            <person name="Dini-Andreote F."/>
            <person name="Conti R."/>
            <person name="Araujo J.M."/>
            <person name="Araujo W.L."/>
        </authorList>
    </citation>
    <scope>NUCLEOTIDE SEQUENCE [LARGE SCALE GENOMIC DNA]</scope>
    <source>
        <strain evidence="5 6">TC3-10</strain>
    </source>
</reference>
<proteinExistence type="predicted"/>
<keyword evidence="2" id="KW-0812">Transmembrane</keyword>
<evidence type="ECO:0000256" key="2">
    <source>
        <dbReference type="SAM" id="Phobius"/>
    </source>
</evidence>
<keyword evidence="3" id="KW-0732">Signal</keyword>
<protein>
    <recommendedName>
        <fullName evidence="4">TPM domain-containing protein</fullName>
    </recommendedName>
</protein>
<feature type="domain" description="TPM" evidence="4">
    <location>
        <begin position="47"/>
        <end position="169"/>
    </location>
</feature>
<keyword evidence="2" id="KW-1133">Transmembrane helix</keyword>
<feature type="signal peptide" evidence="3">
    <location>
        <begin position="1"/>
        <end position="23"/>
    </location>
</feature>
<keyword evidence="6" id="KW-1185">Reference proteome</keyword>
<organism evidence="5 6">
    <name type="scientific">Methylobacterium oryzae</name>
    <dbReference type="NCBI Taxonomy" id="334852"/>
    <lineage>
        <taxon>Bacteria</taxon>
        <taxon>Pseudomonadati</taxon>
        <taxon>Pseudomonadota</taxon>
        <taxon>Alphaproteobacteria</taxon>
        <taxon>Hyphomicrobiales</taxon>
        <taxon>Methylobacteriaceae</taxon>
        <taxon>Methylobacterium</taxon>
    </lineage>
</organism>
<comment type="caution">
    <text evidence="5">The sequence shown here is derived from an EMBL/GenBank/DDBJ whole genome shotgun (WGS) entry which is preliminary data.</text>
</comment>
<keyword evidence="2" id="KW-0472">Membrane</keyword>
<dbReference type="PANTHER" id="PTHR30373:SF2">
    <property type="entry name" value="UPF0603 PROTEIN YGCG"/>
    <property type="match status" value="1"/>
</dbReference>